<evidence type="ECO:0000256" key="9">
    <source>
        <dbReference type="ARBA" id="ARBA00022989"/>
    </source>
</evidence>
<dbReference type="PANTHER" id="PTHR30529:SF1">
    <property type="entry name" value="CYTOCHROME B561 HOMOLOG 2"/>
    <property type="match status" value="1"/>
</dbReference>
<dbReference type="GO" id="GO:0022904">
    <property type="term" value="P:respiratory electron transport chain"/>
    <property type="evidence" value="ECO:0007669"/>
    <property type="project" value="InterPro"/>
</dbReference>
<dbReference type="InterPro" id="IPR052168">
    <property type="entry name" value="Cytochrome_b561_oxidase"/>
</dbReference>
<comment type="similarity">
    <text evidence="12">Belongs to the cytochrome b561 family.</text>
</comment>
<sequence>MLKNSGSQFGVISVFIHWLVAVAVFGLFAAGFWMVDLSYYSPWYRTVPHWHKSIGVLMAMAMVFRLSWRVISPPPPPLANHKVWETKIASLVQFSLYLGIVLLVLSGYLISTEDGRPIAVFAWFELPALGKLFDNQADIAGLVHEYVAYSVIGLAILHGLAALKHHFIDKDFTLKRMFGSSRNTQ</sequence>
<evidence type="ECO:0000256" key="1">
    <source>
        <dbReference type="ARBA" id="ARBA00001970"/>
    </source>
</evidence>
<evidence type="ECO:0000256" key="3">
    <source>
        <dbReference type="ARBA" id="ARBA00022448"/>
    </source>
</evidence>
<gene>
    <name evidence="15" type="ORF">BAL341_2457</name>
</gene>
<feature type="transmembrane region" description="Helical" evidence="13">
    <location>
        <begin position="88"/>
        <end position="110"/>
    </location>
</feature>
<evidence type="ECO:0000256" key="7">
    <source>
        <dbReference type="ARBA" id="ARBA00022723"/>
    </source>
</evidence>
<feature type="transmembrane region" description="Helical" evidence="13">
    <location>
        <begin position="50"/>
        <end position="68"/>
    </location>
</feature>
<dbReference type="GO" id="GO:0046872">
    <property type="term" value="F:metal ion binding"/>
    <property type="evidence" value="ECO:0007669"/>
    <property type="project" value="UniProtKB-KW"/>
</dbReference>
<evidence type="ECO:0000313" key="15">
    <source>
        <dbReference type="EMBL" id="VHO05374.1"/>
    </source>
</evidence>
<keyword evidence="7" id="KW-0479">Metal-binding</keyword>
<evidence type="ECO:0000256" key="13">
    <source>
        <dbReference type="SAM" id="Phobius"/>
    </source>
</evidence>
<dbReference type="GO" id="GO:0005886">
    <property type="term" value="C:plasma membrane"/>
    <property type="evidence" value="ECO:0007669"/>
    <property type="project" value="UniProtKB-SubCell"/>
</dbReference>
<evidence type="ECO:0000259" key="14">
    <source>
        <dbReference type="Pfam" id="PF01292"/>
    </source>
</evidence>
<feature type="domain" description="Cytochrome b561 bacterial/Ni-hydrogenase" evidence="14">
    <location>
        <begin position="9"/>
        <end position="179"/>
    </location>
</feature>
<evidence type="ECO:0000256" key="2">
    <source>
        <dbReference type="ARBA" id="ARBA00004651"/>
    </source>
</evidence>
<evidence type="ECO:0000256" key="10">
    <source>
        <dbReference type="ARBA" id="ARBA00023004"/>
    </source>
</evidence>
<dbReference type="PANTHER" id="PTHR30529">
    <property type="entry name" value="CYTOCHROME B561"/>
    <property type="match status" value="1"/>
</dbReference>
<comment type="cofactor">
    <cofactor evidence="1">
        <name>heme b</name>
        <dbReference type="ChEBI" id="CHEBI:60344"/>
    </cofactor>
</comment>
<evidence type="ECO:0000256" key="11">
    <source>
        <dbReference type="ARBA" id="ARBA00023136"/>
    </source>
</evidence>
<evidence type="ECO:0000256" key="5">
    <source>
        <dbReference type="ARBA" id="ARBA00022617"/>
    </source>
</evidence>
<proteinExistence type="inferred from homology"/>
<dbReference type="InterPro" id="IPR016174">
    <property type="entry name" value="Di-haem_cyt_TM"/>
</dbReference>
<keyword evidence="11 13" id="KW-0472">Membrane</keyword>
<reference evidence="15" key="1">
    <citation type="submission" date="2019-04" db="EMBL/GenBank/DDBJ databases">
        <authorList>
            <person name="Brambilla D."/>
        </authorList>
    </citation>
    <scope>NUCLEOTIDE SEQUENCE</scope>
    <source>
        <strain evidence="15">BAL1</strain>
    </source>
</reference>
<evidence type="ECO:0000256" key="12">
    <source>
        <dbReference type="ARBA" id="ARBA00037975"/>
    </source>
</evidence>
<keyword evidence="5" id="KW-0349">Heme</keyword>
<comment type="subcellular location">
    <subcellularLocation>
        <location evidence="2">Cell membrane</location>
        <topology evidence="2">Multi-pass membrane protein</topology>
    </subcellularLocation>
</comment>
<protein>
    <submittedName>
        <fullName evidence="15">Cytochrome B561</fullName>
    </submittedName>
</protein>
<keyword evidence="4" id="KW-1003">Cell membrane</keyword>
<keyword evidence="8" id="KW-0249">Electron transport</keyword>
<feature type="transmembrane region" description="Helical" evidence="13">
    <location>
        <begin position="146"/>
        <end position="167"/>
    </location>
</feature>
<keyword evidence="3" id="KW-0813">Transport</keyword>
<keyword evidence="6 13" id="KW-0812">Transmembrane</keyword>
<dbReference type="GO" id="GO:0009055">
    <property type="term" value="F:electron transfer activity"/>
    <property type="evidence" value="ECO:0007669"/>
    <property type="project" value="InterPro"/>
</dbReference>
<dbReference type="Pfam" id="PF01292">
    <property type="entry name" value="Ni_hydr_CYTB"/>
    <property type="match status" value="1"/>
</dbReference>
<dbReference type="EMBL" id="CAAJGR010000120">
    <property type="protein sequence ID" value="VHO05374.1"/>
    <property type="molecule type" value="Genomic_DNA"/>
</dbReference>
<evidence type="ECO:0000256" key="6">
    <source>
        <dbReference type="ARBA" id="ARBA00022692"/>
    </source>
</evidence>
<dbReference type="AlphaFoldDB" id="A0A486XS12"/>
<evidence type="ECO:0000256" key="4">
    <source>
        <dbReference type="ARBA" id="ARBA00022475"/>
    </source>
</evidence>
<name>A0A486XS12_9GAMM</name>
<keyword evidence="9 13" id="KW-1133">Transmembrane helix</keyword>
<feature type="transmembrane region" description="Helical" evidence="13">
    <location>
        <begin position="12"/>
        <end position="35"/>
    </location>
</feature>
<evidence type="ECO:0000256" key="8">
    <source>
        <dbReference type="ARBA" id="ARBA00022982"/>
    </source>
</evidence>
<dbReference type="Gene3D" id="1.20.950.20">
    <property type="entry name" value="Transmembrane di-heme cytochromes, Chain C"/>
    <property type="match status" value="1"/>
</dbReference>
<keyword evidence="10" id="KW-0408">Iron</keyword>
<accession>A0A486XS12</accession>
<organism evidence="15">
    <name type="scientific">Rheinheimera sp. BAL341</name>
    <dbReference type="NCBI Taxonomy" id="1708203"/>
    <lineage>
        <taxon>Bacteria</taxon>
        <taxon>Pseudomonadati</taxon>
        <taxon>Pseudomonadota</taxon>
        <taxon>Gammaproteobacteria</taxon>
        <taxon>Chromatiales</taxon>
        <taxon>Chromatiaceae</taxon>
        <taxon>Rheinheimera</taxon>
    </lineage>
</organism>
<dbReference type="GO" id="GO:0020037">
    <property type="term" value="F:heme binding"/>
    <property type="evidence" value="ECO:0007669"/>
    <property type="project" value="TreeGrafter"/>
</dbReference>
<dbReference type="InterPro" id="IPR011577">
    <property type="entry name" value="Cyt_b561_bac/Ni-Hgenase"/>
</dbReference>
<dbReference type="SUPFAM" id="SSF81342">
    <property type="entry name" value="Transmembrane di-heme cytochromes"/>
    <property type="match status" value="1"/>
</dbReference>